<organism evidence="1 2">
    <name type="scientific">Laodelphax striatellus</name>
    <name type="common">Small brown planthopper</name>
    <name type="synonym">Delphax striatella</name>
    <dbReference type="NCBI Taxonomy" id="195883"/>
    <lineage>
        <taxon>Eukaryota</taxon>
        <taxon>Metazoa</taxon>
        <taxon>Ecdysozoa</taxon>
        <taxon>Arthropoda</taxon>
        <taxon>Hexapoda</taxon>
        <taxon>Insecta</taxon>
        <taxon>Pterygota</taxon>
        <taxon>Neoptera</taxon>
        <taxon>Paraneoptera</taxon>
        <taxon>Hemiptera</taxon>
        <taxon>Auchenorrhyncha</taxon>
        <taxon>Fulgoroidea</taxon>
        <taxon>Delphacidae</taxon>
        <taxon>Criomorphinae</taxon>
        <taxon>Laodelphax</taxon>
    </lineage>
</organism>
<reference evidence="1 2" key="1">
    <citation type="journal article" date="2017" name="Gigascience">
        <title>Genome sequence of the small brown planthopper, Laodelphax striatellus.</title>
        <authorList>
            <person name="Zhu J."/>
            <person name="Jiang F."/>
            <person name="Wang X."/>
            <person name="Yang P."/>
            <person name="Bao Y."/>
            <person name="Zhao W."/>
            <person name="Wang W."/>
            <person name="Lu H."/>
            <person name="Wang Q."/>
            <person name="Cui N."/>
            <person name="Li J."/>
            <person name="Chen X."/>
            <person name="Luo L."/>
            <person name="Yu J."/>
            <person name="Kang L."/>
            <person name="Cui F."/>
        </authorList>
    </citation>
    <scope>NUCLEOTIDE SEQUENCE [LARGE SCALE GENOMIC DNA]</scope>
    <source>
        <strain evidence="1">Lst14</strain>
    </source>
</reference>
<evidence type="ECO:0000313" key="1">
    <source>
        <dbReference type="EMBL" id="RZF32298.1"/>
    </source>
</evidence>
<proteinExistence type="predicted"/>
<evidence type="ECO:0000313" key="2">
    <source>
        <dbReference type="Proteomes" id="UP000291343"/>
    </source>
</evidence>
<name>A0A482WFQ5_LAOST</name>
<gene>
    <name evidence="1" type="ORF">LSTR_LSTR001762</name>
</gene>
<sequence>MSYSSFDELLEIVKDDLASSENFVRDSISPEEKLVITLRVAVKIIHKTSELDQNSRPTALMCTVQLTVVYWELRCRRAVQVESLAAQRAARPDLSEWCMWTLPLAPLYIAPRGRTRVSNRAVRRYMCT</sequence>
<comment type="caution">
    <text evidence="1">The sequence shown here is derived from an EMBL/GenBank/DDBJ whole genome shotgun (WGS) entry which is preliminary data.</text>
</comment>
<dbReference type="AlphaFoldDB" id="A0A482WFQ5"/>
<dbReference type="EMBL" id="QKKF02037264">
    <property type="protein sequence ID" value="RZF32298.1"/>
    <property type="molecule type" value="Genomic_DNA"/>
</dbReference>
<protein>
    <submittedName>
        <fullName evidence="1">Uncharacterized protein</fullName>
    </submittedName>
</protein>
<dbReference type="Proteomes" id="UP000291343">
    <property type="component" value="Unassembled WGS sequence"/>
</dbReference>
<keyword evidence="2" id="KW-1185">Reference proteome</keyword>
<dbReference type="OrthoDB" id="6646241at2759"/>
<accession>A0A482WFQ5</accession>
<dbReference type="InParanoid" id="A0A482WFQ5"/>